<sequence>ANLQHCVDIDVEFHYLLKEFFICSLHNCCYESEDIQ</sequence>
<evidence type="ECO:0000313" key="1">
    <source>
        <dbReference type="EMBL" id="CDW40201.1"/>
    </source>
</evidence>
<dbReference type="EMBL" id="HACA01022840">
    <property type="protein sequence ID" value="CDW40201.1"/>
    <property type="molecule type" value="Transcribed_RNA"/>
</dbReference>
<dbReference type="AlphaFoldDB" id="A0A0K2UR37"/>
<name>A0A0K2UR37_LEPSM</name>
<organism evidence="1">
    <name type="scientific">Lepeophtheirus salmonis</name>
    <name type="common">Salmon louse</name>
    <name type="synonym">Caligus salmonis</name>
    <dbReference type="NCBI Taxonomy" id="72036"/>
    <lineage>
        <taxon>Eukaryota</taxon>
        <taxon>Metazoa</taxon>
        <taxon>Ecdysozoa</taxon>
        <taxon>Arthropoda</taxon>
        <taxon>Crustacea</taxon>
        <taxon>Multicrustacea</taxon>
        <taxon>Hexanauplia</taxon>
        <taxon>Copepoda</taxon>
        <taxon>Siphonostomatoida</taxon>
        <taxon>Caligidae</taxon>
        <taxon>Lepeophtheirus</taxon>
    </lineage>
</organism>
<reference evidence="1" key="1">
    <citation type="submission" date="2014-05" db="EMBL/GenBank/DDBJ databases">
        <authorList>
            <person name="Chronopoulou M."/>
        </authorList>
    </citation>
    <scope>NUCLEOTIDE SEQUENCE</scope>
    <source>
        <tissue evidence="1">Whole organism</tissue>
    </source>
</reference>
<accession>A0A0K2UR37</accession>
<proteinExistence type="predicted"/>
<protein>
    <submittedName>
        <fullName evidence="1">Uncharacterized protein</fullName>
    </submittedName>
</protein>
<feature type="non-terminal residue" evidence="1">
    <location>
        <position position="1"/>
    </location>
</feature>